<comment type="similarity">
    <text evidence="1">Belongs to the YciI family.</text>
</comment>
<evidence type="ECO:0000259" key="2">
    <source>
        <dbReference type="Pfam" id="PF03795"/>
    </source>
</evidence>
<evidence type="ECO:0000313" key="4">
    <source>
        <dbReference type="Proteomes" id="UP000070377"/>
    </source>
</evidence>
<name>A0A139N4P6_STRCR</name>
<organism evidence="3 4">
    <name type="scientific">Streptococcus cristatus</name>
    <dbReference type="NCBI Taxonomy" id="45634"/>
    <lineage>
        <taxon>Bacteria</taxon>
        <taxon>Bacillati</taxon>
        <taxon>Bacillota</taxon>
        <taxon>Bacilli</taxon>
        <taxon>Lactobacillales</taxon>
        <taxon>Streptococcaceae</taxon>
        <taxon>Streptococcus</taxon>
    </lineage>
</organism>
<dbReference type="SUPFAM" id="SSF54909">
    <property type="entry name" value="Dimeric alpha+beta barrel"/>
    <property type="match status" value="1"/>
</dbReference>
<protein>
    <recommendedName>
        <fullName evidence="2">YCII-related domain-containing protein</fullName>
    </recommendedName>
</protein>
<dbReference type="EMBL" id="LQRD01000017">
    <property type="protein sequence ID" value="KXT70903.1"/>
    <property type="molecule type" value="Genomic_DNA"/>
</dbReference>
<proteinExistence type="inferred from homology"/>
<dbReference type="Proteomes" id="UP000070377">
    <property type="component" value="Unassembled WGS sequence"/>
</dbReference>
<dbReference type="PATRIC" id="fig|45634.12.peg.349"/>
<reference evidence="3 4" key="1">
    <citation type="submission" date="2016-01" db="EMBL/GenBank/DDBJ databases">
        <title>Highly variable Streptococcus oralis are common among viridans streptococci isolated from primates.</title>
        <authorList>
            <person name="Denapaite D."/>
            <person name="Rieger M."/>
            <person name="Koendgen S."/>
            <person name="Brueckner R."/>
            <person name="Ochigava I."/>
            <person name="Kappeler P."/>
            <person name="Maetz-Rensing K."/>
            <person name="Leendertz F."/>
            <person name="Hakenbeck R."/>
        </authorList>
    </citation>
    <scope>NUCLEOTIDE SEQUENCE [LARGE SCALE GENOMIC DNA]</scope>
    <source>
        <strain evidence="3 4">DD08</strain>
    </source>
</reference>
<evidence type="ECO:0000256" key="1">
    <source>
        <dbReference type="ARBA" id="ARBA00007689"/>
    </source>
</evidence>
<dbReference type="AlphaFoldDB" id="A0A139N4P6"/>
<gene>
    <name evidence="3" type="ORF">SCRDD08_00337</name>
</gene>
<dbReference type="STRING" id="45634.SCRDD08_00337"/>
<dbReference type="RefSeq" id="WP_061422146.1">
    <property type="nucleotide sequence ID" value="NZ_KQ969062.1"/>
</dbReference>
<comment type="caution">
    <text evidence="3">The sequence shown here is derived from an EMBL/GenBank/DDBJ whole genome shotgun (WGS) entry which is preliminary data.</text>
</comment>
<dbReference type="Pfam" id="PF03795">
    <property type="entry name" value="YCII"/>
    <property type="match status" value="1"/>
</dbReference>
<dbReference type="InterPro" id="IPR011008">
    <property type="entry name" value="Dimeric_a/b-barrel"/>
</dbReference>
<accession>A0A139N4P6</accession>
<evidence type="ECO:0000313" key="3">
    <source>
        <dbReference type="EMBL" id="KXT70903.1"/>
    </source>
</evidence>
<sequence length="99" mass="11351">MYLVTITIKTKKIAKEDEDDLLRRHRAWFTDQFDKGNFLIVGPYKDKGMAGIAIAKAGDRARLDKILSQDAYYPDYATYDVSEFQANLIANHLSDYKGQ</sequence>
<dbReference type="InterPro" id="IPR005545">
    <property type="entry name" value="YCII"/>
</dbReference>
<feature type="domain" description="YCII-related" evidence="2">
    <location>
        <begin position="5"/>
        <end position="84"/>
    </location>
</feature>